<comment type="caution">
    <text evidence="3">The sequence shown here is derived from an EMBL/GenBank/DDBJ whole genome shotgun (WGS) entry which is preliminary data.</text>
</comment>
<reference evidence="3" key="1">
    <citation type="journal article" date="2020" name="Stud. Mycol.">
        <title>101 Dothideomycetes genomes: a test case for predicting lifestyles and emergence of pathogens.</title>
        <authorList>
            <person name="Haridas S."/>
            <person name="Albert R."/>
            <person name="Binder M."/>
            <person name="Bloem J."/>
            <person name="Labutti K."/>
            <person name="Salamov A."/>
            <person name="Andreopoulos B."/>
            <person name="Baker S."/>
            <person name="Barry K."/>
            <person name="Bills G."/>
            <person name="Bluhm B."/>
            <person name="Cannon C."/>
            <person name="Castanera R."/>
            <person name="Culley D."/>
            <person name="Daum C."/>
            <person name="Ezra D."/>
            <person name="Gonzalez J."/>
            <person name="Henrissat B."/>
            <person name="Kuo A."/>
            <person name="Liang C."/>
            <person name="Lipzen A."/>
            <person name="Lutzoni F."/>
            <person name="Magnuson J."/>
            <person name="Mondo S."/>
            <person name="Nolan M."/>
            <person name="Ohm R."/>
            <person name="Pangilinan J."/>
            <person name="Park H.-J."/>
            <person name="Ramirez L."/>
            <person name="Alfaro M."/>
            <person name="Sun H."/>
            <person name="Tritt A."/>
            <person name="Yoshinaga Y."/>
            <person name="Zwiers L.-H."/>
            <person name="Turgeon B."/>
            <person name="Goodwin S."/>
            <person name="Spatafora J."/>
            <person name="Crous P."/>
            <person name="Grigoriev I."/>
        </authorList>
    </citation>
    <scope>NUCLEOTIDE SEQUENCE</scope>
    <source>
        <strain evidence="3">CBS 121410</strain>
    </source>
</reference>
<dbReference type="Proteomes" id="UP000799776">
    <property type="component" value="Unassembled WGS sequence"/>
</dbReference>
<name>A0A9P4LV90_9PEZI</name>
<evidence type="ECO:0000256" key="1">
    <source>
        <dbReference type="SAM" id="MobiDB-lite"/>
    </source>
</evidence>
<dbReference type="EMBL" id="ML978735">
    <property type="protein sequence ID" value="KAF2085034.1"/>
    <property type="molecule type" value="Genomic_DNA"/>
</dbReference>
<evidence type="ECO:0000313" key="4">
    <source>
        <dbReference type="Proteomes" id="UP000799776"/>
    </source>
</evidence>
<keyword evidence="2" id="KW-0472">Membrane</keyword>
<gene>
    <name evidence="3" type="ORF">K490DRAFT_47747</name>
</gene>
<feature type="compositionally biased region" description="Polar residues" evidence="1">
    <location>
        <begin position="8"/>
        <end position="24"/>
    </location>
</feature>
<feature type="transmembrane region" description="Helical" evidence="2">
    <location>
        <begin position="66"/>
        <end position="86"/>
    </location>
</feature>
<protein>
    <submittedName>
        <fullName evidence="3">Uncharacterized protein</fullName>
    </submittedName>
</protein>
<keyword evidence="2" id="KW-0812">Transmembrane</keyword>
<evidence type="ECO:0000313" key="3">
    <source>
        <dbReference type="EMBL" id="KAF2085034.1"/>
    </source>
</evidence>
<dbReference type="AlphaFoldDB" id="A0A9P4LV90"/>
<sequence length="357" mass="40289">MAGKATKRSNGNQAKATKPSTASDDTPPAPFTLAPSILDPFLDTLDTQSVYITHIDNHPWWFKRRIFCVPLLLNLGIVCLLAWRAYAVLPTYFEMLLSALGNHNAYTVYPAKRTWSQLALVCLKRGSNFLLDYVLVMIVSGWPITFFLESPGNPVSWRWQAGFRDREIYVRKSRGWGKTELLDATSGKRGQESPFFATRILPAIDRHLLRSKTGYLLMDKSWDLDFAAMKHATGLVDSKKVFESCFEKSVFVWAGEGTGWCVWEVHRLDEGAEEDGRKKIIAFKDTLTALGKESLFFRWIELVQYESSQPGGFTEERQQRAVKNARELFERDGVDFEEFVASVGGMGGMPGFEGIGS</sequence>
<proteinExistence type="predicted"/>
<keyword evidence="2" id="KW-1133">Transmembrane helix</keyword>
<organism evidence="3 4">
    <name type="scientific">Saccharata proteae CBS 121410</name>
    <dbReference type="NCBI Taxonomy" id="1314787"/>
    <lineage>
        <taxon>Eukaryota</taxon>
        <taxon>Fungi</taxon>
        <taxon>Dikarya</taxon>
        <taxon>Ascomycota</taxon>
        <taxon>Pezizomycotina</taxon>
        <taxon>Dothideomycetes</taxon>
        <taxon>Dothideomycetes incertae sedis</taxon>
        <taxon>Botryosphaeriales</taxon>
        <taxon>Saccharataceae</taxon>
        <taxon>Saccharata</taxon>
    </lineage>
</organism>
<feature type="region of interest" description="Disordered" evidence="1">
    <location>
        <begin position="1"/>
        <end position="28"/>
    </location>
</feature>
<dbReference type="OrthoDB" id="5421757at2759"/>
<keyword evidence="4" id="KW-1185">Reference proteome</keyword>
<evidence type="ECO:0000256" key="2">
    <source>
        <dbReference type="SAM" id="Phobius"/>
    </source>
</evidence>
<accession>A0A9P4LV90</accession>